<feature type="domain" description="ABC transporter" evidence="13">
    <location>
        <begin position="364"/>
        <end position="614"/>
    </location>
</feature>
<evidence type="ECO:0000256" key="8">
    <source>
        <dbReference type="ARBA" id="ARBA00022989"/>
    </source>
</evidence>
<evidence type="ECO:0000256" key="3">
    <source>
        <dbReference type="ARBA" id="ARBA00022475"/>
    </source>
</evidence>
<evidence type="ECO:0000313" key="15">
    <source>
        <dbReference type="EMBL" id="PKT70489.1"/>
    </source>
</evidence>
<dbReference type="PANTHER" id="PTHR43394:SF1">
    <property type="entry name" value="ATP-BINDING CASSETTE SUB-FAMILY B MEMBER 10, MITOCHONDRIAL"/>
    <property type="match status" value="1"/>
</dbReference>
<comment type="similarity">
    <text evidence="10">Belongs to the ABC transporter superfamily. Siderophore-Fe(3+) uptake transporter (SIUT) (TC 3.A.1.21) family.</text>
</comment>
<dbReference type="FunFam" id="3.40.50.300:FF:000221">
    <property type="entry name" value="Multidrug ABC transporter ATP-binding protein"/>
    <property type="match status" value="1"/>
</dbReference>
<dbReference type="SUPFAM" id="SSF90123">
    <property type="entry name" value="ABC transporter transmembrane region"/>
    <property type="match status" value="1"/>
</dbReference>
<keyword evidence="8 12" id="KW-1133">Transmembrane helix</keyword>
<evidence type="ECO:0000256" key="11">
    <source>
        <dbReference type="SAM" id="MobiDB-lite"/>
    </source>
</evidence>
<sequence length="633" mass="67924">MPVHTSRSPRGGPDRATAFAPPGRGVSRLRGALSLAYGSSAPKLIAYVVLDLVGGAVPVAVGWLTKMALDRLSGRAPAHTLITLAVGLAAVGVVQGVVPHVLTYLQGEVDRATGTLAQGRLFSAVTRFVGLGPFEDPVLLDKLRMAKQAGRSAPGMVVKGSLGVVRAGITISGFLASLVALAPLMAAFVLVFALPVLAAEIALSRGRTQMLWSISPRERREMFFDHLLSHVDAAKEVRLFGTGGFLLGRMQDERRAADAERRRVDRRELLTQSLLALLAALVSGAGLVWAVQAARSGTLTLGDIAIFIVAVAGVQTSVAQTAANLAQTHQALILFGYYQEVSAAAPDLERAEEPRPLPALRKGIELRDVWFRYGEDQPWILKGVDLEIPHGQSLALVGLNGAGKSTLVKLLCRFYDPTSGAILWDGVDIRDADPDELRLRTTAVFQDFMHYDLTARENIALGDLTALDDPARITGAARRAGVHRTVSGLPQGYDTLVTRTFFGGIEEDTETAGVLLSGGQLQRLALARALVRERRDFLILDEPSSGLDAEAEYEVHTRIREFQQGRTSLLISHRLGSVREADRIVVLSEGRIVEEGSHTTLMAHAGTYARLFTLQAAGYTEESAQPIAEGAAL</sequence>
<evidence type="ECO:0000256" key="7">
    <source>
        <dbReference type="ARBA" id="ARBA00022840"/>
    </source>
</evidence>
<dbReference type="Proteomes" id="UP000236178">
    <property type="component" value="Unassembled WGS sequence"/>
</dbReference>
<dbReference type="Gene3D" id="3.40.50.300">
    <property type="entry name" value="P-loop containing nucleotide triphosphate hydrolases"/>
    <property type="match status" value="1"/>
</dbReference>
<dbReference type="Pfam" id="PF00005">
    <property type="entry name" value="ABC_tran"/>
    <property type="match status" value="1"/>
</dbReference>
<keyword evidence="6" id="KW-0547">Nucleotide-binding</keyword>
<keyword evidence="5 12" id="KW-0812">Transmembrane</keyword>
<evidence type="ECO:0000313" key="16">
    <source>
        <dbReference type="Proteomes" id="UP000236178"/>
    </source>
</evidence>
<dbReference type="AlphaFoldDB" id="A0A2I0SKP6"/>
<evidence type="ECO:0000259" key="13">
    <source>
        <dbReference type="PROSITE" id="PS50893"/>
    </source>
</evidence>
<gene>
    <name evidence="15" type="ORF">CW362_24360</name>
</gene>
<dbReference type="InterPro" id="IPR011527">
    <property type="entry name" value="ABC1_TM_dom"/>
</dbReference>
<dbReference type="EMBL" id="PJOS01000050">
    <property type="protein sequence ID" value="PKT70489.1"/>
    <property type="molecule type" value="Genomic_DNA"/>
</dbReference>
<dbReference type="SUPFAM" id="SSF52540">
    <property type="entry name" value="P-loop containing nucleoside triphosphate hydrolases"/>
    <property type="match status" value="1"/>
</dbReference>
<evidence type="ECO:0000256" key="10">
    <source>
        <dbReference type="ARBA" id="ARBA00023455"/>
    </source>
</evidence>
<organism evidence="15 16">
    <name type="scientific">Streptomyces populi</name>
    <dbReference type="NCBI Taxonomy" id="2058924"/>
    <lineage>
        <taxon>Bacteria</taxon>
        <taxon>Bacillati</taxon>
        <taxon>Actinomycetota</taxon>
        <taxon>Actinomycetes</taxon>
        <taxon>Kitasatosporales</taxon>
        <taxon>Streptomycetaceae</taxon>
        <taxon>Streptomyces</taxon>
    </lineage>
</organism>
<evidence type="ECO:0000256" key="12">
    <source>
        <dbReference type="SAM" id="Phobius"/>
    </source>
</evidence>
<keyword evidence="4" id="KW-0997">Cell inner membrane</keyword>
<dbReference type="GO" id="GO:0005524">
    <property type="term" value="F:ATP binding"/>
    <property type="evidence" value="ECO:0007669"/>
    <property type="project" value="UniProtKB-KW"/>
</dbReference>
<dbReference type="InterPro" id="IPR017871">
    <property type="entry name" value="ABC_transporter-like_CS"/>
</dbReference>
<accession>A0A2I0SKP6</accession>
<feature type="transmembrane region" description="Helical" evidence="12">
    <location>
        <begin position="76"/>
        <end position="98"/>
    </location>
</feature>
<evidence type="ECO:0000256" key="6">
    <source>
        <dbReference type="ARBA" id="ARBA00022741"/>
    </source>
</evidence>
<dbReference type="PANTHER" id="PTHR43394">
    <property type="entry name" value="ATP-DEPENDENT PERMEASE MDL1, MITOCHONDRIAL"/>
    <property type="match status" value="1"/>
</dbReference>
<dbReference type="InterPro" id="IPR039421">
    <property type="entry name" value="Type_1_exporter"/>
</dbReference>
<keyword evidence="3" id="KW-1003">Cell membrane</keyword>
<feature type="transmembrane region" description="Helical" evidence="12">
    <location>
        <begin position="269"/>
        <end position="291"/>
    </location>
</feature>
<dbReference type="OrthoDB" id="9806127at2"/>
<dbReference type="PROSITE" id="PS50893">
    <property type="entry name" value="ABC_TRANSPORTER_2"/>
    <property type="match status" value="1"/>
</dbReference>
<feature type="domain" description="ABC transmembrane type-1" evidence="14">
    <location>
        <begin position="52"/>
        <end position="330"/>
    </location>
</feature>
<dbReference type="PROSITE" id="PS00211">
    <property type="entry name" value="ABC_TRANSPORTER_1"/>
    <property type="match status" value="1"/>
</dbReference>
<evidence type="ECO:0000256" key="5">
    <source>
        <dbReference type="ARBA" id="ARBA00022692"/>
    </source>
</evidence>
<keyword evidence="7" id="KW-0067">ATP-binding</keyword>
<comment type="subcellular location">
    <subcellularLocation>
        <location evidence="1">Cell inner membrane</location>
        <topology evidence="1">Multi-pass membrane protein</topology>
    </subcellularLocation>
</comment>
<evidence type="ECO:0000256" key="1">
    <source>
        <dbReference type="ARBA" id="ARBA00004429"/>
    </source>
</evidence>
<dbReference type="Gene3D" id="1.20.1560.10">
    <property type="entry name" value="ABC transporter type 1, transmembrane domain"/>
    <property type="match status" value="1"/>
</dbReference>
<keyword evidence="9 12" id="KW-0472">Membrane</keyword>
<feature type="transmembrane region" description="Helical" evidence="12">
    <location>
        <begin position="44"/>
        <end position="64"/>
    </location>
</feature>
<dbReference type="GO" id="GO:0016887">
    <property type="term" value="F:ATP hydrolysis activity"/>
    <property type="evidence" value="ECO:0007669"/>
    <property type="project" value="InterPro"/>
</dbReference>
<dbReference type="PROSITE" id="PS50929">
    <property type="entry name" value="ABC_TM1F"/>
    <property type="match status" value="1"/>
</dbReference>
<keyword evidence="2" id="KW-0813">Transport</keyword>
<proteinExistence type="inferred from homology"/>
<keyword evidence="16" id="KW-1185">Reference proteome</keyword>
<reference evidence="15 16" key="1">
    <citation type="submission" date="2017-12" db="EMBL/GenBank/DDBJ databases">
        <title>Streptomyces populusis sp. nov., a novel endophytic actinobacterium isolated from stems of Populus adenopoda Maxim.</title>
        <authorList>
            <person name="Wang Z."/>
        </authorList>
    </citation>
    <scope>NUCLEOTIDE SEQUENCE [LARGE SCALE GENOMIC DNA]</scope>
    <source>
        <strain evidence="15 16">A249</strain>
    </source>
</reference>
<dbReference type="InterPro" id="IPR003593">
    <property type="entry name" value="AAA+_ATPase"/>
</dbReference>
<evidence type="ECO:0000259" key="14">
    <source>
        <dbReference type="PROSITE" id="PS50929"/>
    </source>
</evidence>
<protein>
    <submittedName>
        <fullName evidence="15">Multidrug ABC transporter permease</fullName>
    </submittedName>
</protein>
<comment type="caution">
    <text evidence="15">The sequence shown here is derived from an EMBL/GenBank/DDBJ whole genome shotgun (WGS) entry which is preliminary data.</text>
</comment>
<dbReference type="InterPro" id="IPR027417">
    <property type="entry name" value="P-loop_NTPase"/>
</dbReference>
<evidence type="ECO:0000256" key="4">
    <source>
        <dbReference type="ARBA" id="ARBA00022519"/>
    </source>
</evidence>
<name>A0A2I0SKP6_9ACTN</name>
<evidence type="ECO:0000256" key="9">
    <source>
        <dbReference type="ARBA" id="ARBA00023136"/>
    </source>
</evidence>
<dbReference type="InterPro" id="IPR036640">
    <property type="entry name" value="ABC1_TM_sf"/>
</dbReference>
<dbReference type="GO" id="GO:0005886">
    <property type="term" value="C:plasma membrane"/>
    <property type="evidence" value="ECO:0007669"/>
    <property type="project" value="UniProtKB-SubCell"/>
</dbReference>
<feature type="region of interest" description="Disordered" evidence="11">
    <location>
        <begin position="1"/>
        <end position="23"/>
    </location>
</feature>
<evidence type="ECO:0000256" key="2">
    <source>
        <dbReference type="ARBA" id="ARBA00022448"/>
    </source>
</evidence>
<feature type="transmembrane region" description="Helical" evidence="12">
    <location>
        <begin position="174"/>
        <end position="203"/>
    </location>
</feature>
<dbReference type="InterPro" id="IPR003439">
    <property type="entry name" value="ABC_transporter-like_ATP-bd"/>
</dbReference>
<dbReference type="SMART" id="SM00382">
    <property type="entry name" value="AAA"/>
    <property type="match status" value="1"/>
</dbReference>
<dbReference type="GO" id="GO:0015421">
    <property type="term" value="F:ABC-type oligopeptide transporter activity"/>
    <property type="evidence" value="ECO:0007669"/>
    <property type="project" value="TreeGrafter"/>
</dbReference>